<evidence type="ECO:0000256" key="3">
    <source>
        <dbReference type="ARBA" id="ARBA00006206"/>
    </source>
</evidence>
<dbReference type="EMBL" id="JAIKTU010000003">
    <property type="protein sequence ID" value="MBY0754619.1"/>
    <property type="molecule type" value="Genomic_DNA"/>
</dbReference>
<dbReference type="InterPro" id="IPR018052">
    <property type="entry name" value="Ald1_epimerase_CS"/>
</dbReference>
<dbReference type="EC" id="5.1.3.3" evidence="4 8"/>
<comment type="caution">
    <text evidence="9">The sequence shown here is derived from an EMBL/GenBank/DDBJ whole genome shotgun (WGS) entry which is preliminary data.</text>
</comment>
<proteinExistence type="inferred from homology"/>
<dbReference type="InterPro" id="IPR047215">
    <property type="entry name" value="Galactose_mutarotase-like"/>
</dbReference>
<dbReference type="InterPro" id="IPR008183">
    <property type="entry name" value="Aldose_1/G6P_1-epimerase"/>
</dbReference>
<comment type="similarity">
    <text evidence="3 8">Belongs to the aldose epimerase family.</text>
</comment>
<comment type="pathway">
    <text evidence="2 8">Carbohydrate metabolism; hexose metabolism.</text>
</comment>
<keyword evidence="10" id="KW-1185">Reference proteome</keyword>
<keyword evidence="7 8" id="KW-0119">Carbohydrate metabolism</keyword>
<evidence type="ECO:0000256" key="7">
    <source>
        <dbReference type="ARBA" id="ARBA00023277"/>
    </source>
</evidence>
<dbReference type="Gene3D" id="2.70.98.10">
    <property type="match status" value="1"/>
</dbReference>
<dbReference type="CDD" id="cd09019">
    <property type="entry name" value="galactose_mutarotase_like"/>
    <property type="match status" value="1"/>
</dbReference>
<gene>
    <name evidence="9" type="ORF">K5V21_04020</name>
</gene>
<evidence type="ECO:0000256" key="6">
    <source>
        <dbReference type="ARBA" id="ARBA00023235"/>
    </source>
</evidence>
<dbReference type="SUPFAM" id="SSF74650">
    <property type="entry name" value="Galactose mutarotase-like"/>
    <property type="match status" value="1"/>
</dbReference>
<evidence type="ECO:0000256" key="5">
    <source>
        <dbReference type="ARBA" id="ARBA00014165"/>
    </source>
</evidence>
<sequence length="346" mass="39562">MIKEVKRGFYNKKDVIEYTLTNSNGVSISILNLGGIITKIMTPNKEGKLENIVLAYENIEDYYSNPSYYGAVIGRTAGRIDKGEITINDKLYELSKNYGVNSGHGGQVGFDKKFWDIKDISDDKATRLELSIESHDLEENYPGNLTVKVIYELNDYNEFLFKIKAISDKDTLVNMTNHSYFNLSGDYKRDILNEELYINSDKILKIDENGGVTGEEYEVLGTPFDFRKPHKIGERIDSDDPQVKLGFGYDHPFILNKEDRRIVLKDEESGRVLEIQTDQESVVVYSMNFINDCTIYGGMTPKRRLGICFETQAPPIGYNEVFKEKSYLSAGKIYSKSTKYTFKVEK</sequence>
<dbReference type="PROSITE" id="PS00545">
    <property type="entry name" value="ALDOSE_1_EPIMERASE"/>
    <property type="match status" value="1"/>
</dbReference>
<evidence type="ECO:0000313" key="9">
    <source>
        <dbReference type="EMBL" id="MBY0754619.1"/>
    </source>
</evidence>
<dbReference type="InterPro" id="IPR015443">
    <property type="entry name" value="Aldose_1-epimerase"/>
</dbReference>
<dbReference type="PIRSF" id="PIRSF005096">
    <property type="entry name" value="GALM"/>
    <property type="match status" value="1"/>
</dbReference>
<reference evidence="9 10" key="1">
    <citation type="journal article" date="2021" name="Cell Host Microbe">
        <title>in vivo commensal control of Clostridioides difficile virulence.</title>
        <authorList>
            <person name="Girinathan B.P."/>
            <person name="Dibenedetto N."/>
            <person name="Worley J.N."/>
            <person name="Peltier J."/>
            <person name="Arrieta-Ortiz M.L."/>
            <person name="Rupa Christinal Immanuel S."/>
            <person name="Lavin R."/>
            <person name="Delaney M.L."/>
            <person name="Cummins C."/>
            <person name="Hoffmann M."/>
            <person name="Luo Y."/>
            <person name="Gonzalez-Escalona N."/>
            <person name="Allard M."/>
            <person name="Onderdonk A.B."/>
            <person name="Gerber G.K."/>
            <person name="Sonenshein A.L."/>
            <person name="Baliga N."/>
            <person name="Dupuy B."/>
            <person name="Bry L."/>
        </authorList>
    </citation>
    <scope>NUCLEOTIDE SEQUENCE [LARGE SCALE GENOMIC DNA]</scope>
    <source>
        <strain evidence="9 10">DSM 599</strain>
    </source>
</reference>
<protein>
    <recommendedName>
        <fullName evidence="5 8">Aldose 1-epimerase</fullName>
        <ecNumber evidence="4 8">5.1.3.3</ecNumber>
    </recommendedName>
</protein>
<dbReference type="InterPro" id="IPR011013">
    <property type="entry name" value="Gal_mutarotase_sf_dom"/>
</dbReference>
<comment type="catalytic activity">
    <reaction evidence="1 8">
        <text>alpha-D-glucose = beta-D-glucose</text>
        <dbReference type="Rhea" id="RHEA:10264"/>
        <dbReference type="ChEBI" id="CHEBI:15903"/>
        <dbReference type="ChEBI" id="CHEBI:17925"/>
        <dbReference type="EC" id="5.1.3.3"/>
    </reaction>
</comment>
<keyword evidence="6 8" id="KW-0413">Isomerase</keyword>
<evidence type="ECO:0000256" key="2">
    <source>
        <dbReference type="ARBA" id="ARBA00005028"/>
    </source>
</evidence>
<dbReference type="RefSeq" id="WP_221859411.1">
    <property type="nucleotide sequence ID" value="NZ_JAIKTU010000003.1"/>
</dbReference>
<dbReference type="PANTHER" id="PTHR10091">
    <property type="entry name" value="ALDOSE-1-EPIMERASE"/>
    <property type="match status" value="1"/>
</dbReference>
<evidence type="ECO:0000256" key="4">
    <source>
        <dbReference type="ARBA" id="ARBA00013185"/>
    </source>
</evidence>
<evidence type="ECO:0000313" key="10">
    <source>
        <dbReference type="Proteomes" id="UP001299068"/>
    </source>
</evidence>
<organism evidence="9 10">
    <name type="scientific">Clostridium sardiniense</name>
    <name type="common">Clostridium absonum</name>
    <dbReference type="NCBI Taxonomy" id="29369"/>
    <lineage>
        <taxon>Bacteria</taxon>
        <taxon>Bacillati</taxon>
        <taxon>Bacillota</taxon>
        <taxon>Clostridia</taxon>
        <taxon>Eubacteriales</taxon>
        <taxon>Clostridiaceae</taxon>
        <taxon>Clostridium</taxon>
    </lineage>
</organism>
<dbReference type="Pfam" id="PF01263">
    <property type="entry name" value="Aldose_epim"/>
    <property type="match status" value="1"/>
</dbReference>
<evidence type="ECO:0000256" key="1">
    <source>
        <dbReference type="ARBA" id="ARBA00001614"/>
    </source>
</evidence>
<accession>A0ABS7KUX4</accession>
<name>A0ABS7KUX4_CLOSR</name>
<dbReference type="InterPro" id="IPR014718">
    <property type="entry name" value="GH-type_carb-bd"/>
</dbReference>
<evidence type="ECO:0000256" key="8">
    <source>
        <dbReference type="PIRNR" id="PIRNR005096"/>
    </source>
</evidence>
<dbReference type="PANTHER" id="PTHR10091:SF0">
    <property type="entry name" value="GALACTOSE MUTAROTASE"/>
    <property type="match status" value="1"/>
</dbReference>
<dbReference type="Proteomes" id="UP001299068">
    <property type="component" value="Unassembled WGS sequence"/>
</dbReference>